<dbReference type="Proteomes" id="UP001500506">
    <property type="component" value="Unassembled WGS sequence"/>
</dbReference>
<evidence type="ECO:0000313" key="2">
    <source>
        <dbReference type="EMBL" id="GAA1767313.1"/>
    </source>
</evidence>
<feature type="transmembrane region" description="Helical" evidence="1">
    <location>
        <begin position="40"/>
        <end position="61"/>
    </location>
</feature>
<keyword evidence="3" id="KW-1185">Reference proteome</keyword>
<proteinExistence type="predicted"/>
<organism evidence="2 3">
    <name type="scientific">Agromyces humatus</name>
    <dbReference type="NCBI Taxonomy" id="279573"/>
    <lineage>
        <taxon>Bacteria</taxon>
        <taxon>Bacillati</taxon>
        <taxon>Actinomycetota</taxon>
        <taxon>Actinomycetes</taxon>
        <taxon>Micrococcales</taxon>
        <taxon>Microbacteriaceae</taxon>
        <taxon>Agromyces</taxon>
    </lineage>
</organism>
<dbReference type="EMBL" id="BAAANH010000006">
    <property type="protein sequence ID" value="GAA1767313.1"/>
    <property type="molecule type" value="Genomic_DNA"/>
</dbReference>
<keyword evidence="1" id="KW-0472">Membrane</keyword>
<evidence type="ECO:0000256" key="1">
    <source>
        <dbReference type="SAM" id="Phobius"/>
    </source>
</evidence>
<protein>
    <submittedName>
        <fullName evidence="2">Uncharacterized protein</fullName>
    </submittedName>
</protein>
<keyword evidence="1" id="KW-0812">Transmembrane</keyword>
<reference evidence="2 3" key="1">
    <citation type="journal article" date="2019" name="Int. J. Syst. Evol. Microbiol.">
        <title>The Global Catalogue of Microorganisms (GCM) 10K type strain sequencing project: providing services to taxonomists for standard genome sequencing and annotation.</title>
        <authorList>
            <consortium name="The Broad Institute Genomics Platform"/>
            <consortium name="The Broad Institute Genome Sequencing Center for Infectious Disease"/>
            <person name="Wu L."/>
            <person name="Ma J."/>
        </authorList>
    </citation>
    <scope>NUCLEOTIDE SEQUENCE [LARGE SCALE GENOMIC DNA]</scope>
    <source>
        <strain evidence="2 3">JCM 14319</strain>
    </source>
</reference>
<evidence type="ECO:0000313" key="3">
    <source>
        <dbReference type="Proteomes" id="UP001500506"/>
    </source>
</evidence>
<gene>
    <name evidence="2" type="ORF">GCM10009747_29780</name>
</gene>
<name>A0ABN2KVL3_9MICO</name>
<keyword evidence="1" id="KW-1133">Transmembrane helix</keyword>
<sequence length="174" mass="18299">MIDDDDRILDGQYRDRLRSTLQTMVKDEATPKRRHLNRPAIILAVSATAAAAIVTVALPMMGDRAAASLEVACLDSADPVAVAGAATAETVTLTPGPDGLTVRDVEAACTALWVAKTRQQGSVDFQSGAQPSTGPITTKPTLVVCTLPDGRPGVLPGQTTTCTVLGMELWRFEP</sequence>
<dbReference type="RefSeq" id="WP_232498149.1">
    <property type="nucleotide sequence ID" value="NZ_BAAANH010000006.1"/>
</dbReference>
<accession>A0ABN2KVL3</accession>
<comment type="caution">
    <text evidence="2">The sequence shown here is derived from an EMBL/GenBank/DDBJ whole genome shotgun (WGS) entry which is preliminary data.</text>
</comment>